<dbReference type="InterPro" id="IPR006501">
    <property type="entry name" value="Pectinesterase_inhib_dom"/>
</dbReference>
<evidence type="ECO:0000313" key="7">
    <source>
        <dbReference type="Proteomes" id="UP000428333"/>
    </source>
</evidence>
<evidence type="ECO:0000259" key="5">
    <source>
        <dbReference type="SMART" id="SM00856"/>
    </source>
</evidence>
<dbReference type="PANTHER" id="PTHR36710">
    <property type="entry name" value="PECTINESTERASE INHIBITOR-LIKE"/>
    <property type="match status" value="1"/>
</dbReference>
<evidence type="ECO:0000256" key="2">
    <source>
        <dbReference type="ARBA" id="ARBA00023157"/>
    </source>
</evidence>
<feature type="domain" description="Pectinesterase inhibitor" evidence="5">
    <location>
        <begin position="38"/>
        <end position="184"/>
    </location>
</feature>
<dbReference type="Gene3D" id="1.20.140.40">
    <property type="entry name" value="Invertase/pectin methylesterase inhibitor family protein"/>
    <property type="match status" value="1"/>
</dbReference>
<proteinExistence type="inferred from homology"/>
<dbReference type="PANTHER" id="PTHR36710:SF21">
    <property type="entry name" value="PECTINESTERASE INHIBITOR DOMAIN-CONTAINING PROTEIN"/>
    <property type="match status" value="1"/>
</dbReference>
<comment type="caution">
    <text evidence="6">The sequence shown here is derived from an EMBL/GenBank/DDBJ whole genome shotgun (WGS) entry which is preliminary data.</text>
</comment>
<keyword evidence="7" id="KW-1185">Reference proteome</keyword>
<dbReference type="Proteomes" id="UP000428333">
    <property type="component" value="Linkage Group LG04"/>
</dbReference>
<accession>A0A6A4LW73</accession>
<dbReference type="GO" id="GO:0004857">
    <property type="term" value="F:enzyme inhibitor activity"/>
    <property type="evidence" value="ECO:0007669"/>
    <property type="project" value="InterPro"/>
</dbReference>
<keyword evidence="1 4" id="KW-0732">Signal</keyword>
<reference evidence="6 7" key="1">
    <citation type="journal article" date="2019" name="Genome Biol. Evol.">
        <title>The Rhododendron genome and chromosomal organization provide insight into shared whole-genome duplications across the heath family (Ericaceae).</title>
        <authorList>
            <person name="Soza V.L."/>
            <person name="Lindsley D."/>
            <person name="Waalkes A."/>
            <person name="Ramage E."/>
            <person name="Patwardhan R.P."/>
            <person name="Burton J.N."/>
            <person name="Adey A."/>
            <person name="Kumar A."/>
            <person name="Qiu R."/>
            <person name="Shendure J."/>
            <person name="Hall B."/>
        </authorList>
    </citation>
    <scope>NUCLEOTIDE SEQUENCE [LARGE SCALE GENOMIC DNA]</scope>
    <source>
        <strain evidence="6">RSF 1966-606</strain>
    </source>
</reference>
<name>A0A6A4LW73_9ERIC</name>
<feature type="signal peptide" evidence="4">
    <location>
        <begin position="1"/>
        <end position="32"/>
    </location>
</feature>
<dbReference type="InterPro" id="IPR035513">
    <property type="entry name" value="Invertase/methylesterase_inhib"/>
</dbReference>
<dbReference type="CDD" id="cd15800">
    <property type="entry name" value="PMEI-like_2"/>
    <property type="match status" value="1"/>
</dbReference>
<dbReference type="OrthoDB" id="770764at2759"/>
<dbReference type="Pfam" id="PF04043">
    <property type="entry name" value="PMEI"/>
    <property type="match status" value="1"/>
</dbReference>
<dbReference type="SMART" id="SM00856">
    <property type="entry name" value="PMEI"/>
    <property type="match status" value="1"/>
</dbReference>
<comment type="similarity">
    <text evidence="3">Belongs to the PMEI family.</text>
</comment>
<dbReference type="SUPFAM" id="SSF101148">
    <property type="entry name" value="Plant invertase/pectin methylesterase inhibitor"/>
    <property type="match status" value="1"/>
</dbReference>
<evidence type="ECO:0000256" key="1">
    <source>
        <dbReference type="ARBA" id="ARBA00022729"/>
    </source>
</evidence>
<keyword evidence="2" id="KW-1015">Disulfide bond</keyword>
<evidence type="ECO:0000256" key="3">
    <source>
        <dbReference type="ARBA" id="ARBA00038471"/>
    </source>
</evidence>
<dbReference type="AlphaFoldDB" id="A0A6A4LW73"/>
<organism evidence="6 7">
    <name type="scientific">Rhododendron williamsianum</name>
    <dbReference type="NCBI Taxonomy" id="262921"/>
    <lineage>
        <taxon>Eukaryota</taxon>
        <taxon>Viridiplantae</taxon>
        <taxon>Streptophyta</taxon>
        <taxon>Embryophyta</taxon>
        <taxon>Tracheophyta</taxon>
        <taxon>Spermatophyta</taxon>
        <taxon>Magnoliopsida</taxon>
        <taxon>eudicotyledons</taxon>
        <taxon>Gunneridae</taxon>
        <taxon>Pentapetalae</taxon>
        <taxon>asterids</taxon>
        <taxon>Ericales</taxon>
        <taxon>Ericaceae</taxon>
        <taxon>Ericoideae</taxon>
        <taxon>Rhodoreae</taxon>
        <taxon>Rhododendron</taxon>
    </lineage>
</organism>
<protein>
    <recommendedName>
        <fullName evidence="5">Pectinesterase inhibitor domain-containing protein</fullName>
    </recommendedName>
</protein>
<dbReference type="EMBL" id="QEFC01001005">
    <property type="protein sequence ID" value="KAE9460374.1"/>
    <property type="molecule type" value="Genomic_DNA"/>
</dbReference>
<feature type="non-terminal residue" evidence="6">
    <location>
        <position position="1"/>
    </location>
</feature>
<dbReference type="InterPro" id="IPR052421">
    <property type="entry name" value="PCW_Enzyme_Inhibitor"/>
</dbReference>
<evidence type="ECO:0000256" key="4">
    <source>
        <dbReference type="SAM" id="SignalP"/>
    </source>
</evidence>
<gene>
    <name evidence="6" type="ORF">C3L33_07722</name>
</gene>
<feature type="chain" id="PRO_5025405940" description="Pectinesterase inhibitor domain-containing protein" evidence="4">
    <location>
        <begin position="33"/>
        <end position="193"/>
    </location>
</feature>
<evidence type="ECO:0000313" key="6">
    <source>
        <dbReference type="EMBL" id="KAE9460374.1"/>
    </source>
</evidence>
<dbReference type="NCBIfam" id="TIGR01614">
    <property type="entry name" value="PME_inhib"/>
    <property type="match status" value="1"/>
</dbReference>
<sequence length="193" mass="21022">MENSFNMMIVNRALSISSCLMMMMMMFNLAVAVPQPTMLNPAIQAICDATDYPALCQSSIIPYLDGHTDPASVLIMHILAGIHTTKEAIQIAKHALPSATHYDAQRYEVCLDTYDSAMDSWKSAIRSTKAGKGFEVANDLSAVASMISSCDDAFTDDDPTVPNQSPLGQIDQLLLHMDSNCLAIRLEAFPDSN</sequence>